<dbReference type="PANTHER" id="PTHR47592:SF27">
    <property type="entry name" value="OS08G0421700 PROTEIN"/>
    <property type="match status" value="1"/>
</dbReference>
<reference evidence="2" key="1">
    <citation type="submission" date="2018-02" db="EMBL/GenBank/DDBJ databases">
        <authorList>
            <person name="Cohen D.B."/>
            <person name="Kent A.D."/>
        </authorList>
    </citation>
    <scope>NUCLEOTIDE SEQUENCE</scope>
</reference>
<feature type="domain" description="Retrovirus-related Pol polyprotein from transposon TNT 1-94-like beta-barrel" evidence="1">
    <location>
        <begin position="199"/>
        <end position="279"/>
    </location>
</feature>
<dbReference type="EMBL" id="OIVN01001825">
    <property type="protein sequence ID" value="SPC98054.1"/>
    <property type="molecule type" value="Genomic_DNA"/>
</dbReference>
<dbReference type="PANTHER" id="PTHR47592">
    <property type="entry name" value="PBF68 PROTEIN"/>
    <property type="match status" value="1"/>
</dbReference>
<dbReference type="Pfam" id="PF14223">
    <property type="entry name" value="Retrotran_gag_2"/>
    <property type="match status" value="1"/>
</dbReference>
<dbReference type="AlphaFoldDB" id="A0A2N9GFX6"/>
<gene>
    <name evidence="2" type="ORF">FSB_LOCUS25936</name>
</gene>
<evidence type="ECO:0000259" key="1">
    <source>
        <dbReference type="Pfam" id="PF22936"/>
    </source>
</evidence>
<organism evidence="2">
    <name type="scientific">Fagus sylvatica</name>
    <name type="common">Beechnut</name>
    <dbReference type="NCBI Taxonomy" id="28930"/>
    <lineage>
        <taxon>Eukaryota</taxon>
        <taxon>Viridiplantae</taxon>
        <taxon>Streptophyta</taxon>
        <taxon>Embryophyta</taxon>
        <taxon>Tracheophyta</taxon>
        <taxon>Spermatophyta</taxon>
        <taxon>Magnoliopsida</taxon>
        <taxon>eudicotyledons</taxon>
        <taxon>Gunneridae</taxon>
        <taxon>Pentapetalae</taxon>
        <taxon>rosids</taxon>
        <taxon>fabids</taxon>
        <taxon>Fagales</taxon>
        <taxon>Fagaceae</taxon>
        <taxon>Fagus</taxon>
    </lineage>
</organism>
<name>A0A2N9GFX6_FAGSY</name>
<sequence>MMGEDGKTSGIEKFDGTDFGYWKMQIEDYLYGKKLHLPLLGKKPDKMEDAEWALLDRQMAEGAAVVKHLNEFNTTTNQLCFVEIEFDDEIRTLIVLAFLPNSWEAMRMAVSNSAGRDACIDNAEGQAFVTENRGRSRNKWRNDRAMFNDRHWRKEQTEDKDHKHDDEKGTTAVVDDEEVVVLSVQEQKCEHVDNIDDEWVVDSAATHHVVHTKELFTMYKVGDFGTVKMGNTSYSKIVGIGDVCIKTNVGFTVMLKNVRHVSDLCFNLISTPVMDRAGYCNHLGNGRWKLTKGPMVVARGRICCGLYMTCVKTCKKKFNVVGTIEKTAQLRVMGERAPTLEMVEPHEKRSTGECRKDNFKNIWSSDEGEPENWIKDIQGEINSLRMKGIDIDEVFSLLVKMMKKLEFRASPAGMDSN</sequence>
<accession>A0A2N9GFX6</accession>
<evidence type="ECO:0000313" key="2">
    <source>
        <dbReference type="EMBL" id="SPC98054.1"/>
    </source>
</evidence>
<protein>
    <recommendedName>
        <fullName evidence="1">Retrovirus-related Pol polyprotein from transposon TNT 1-94-like beta-barrel domain-containing protein</fullName>
    </recommendedName>
</protein>
<dbReference type="InterPro" id="IPR054722">
    <property type="entry name" value="PolX-like_BBD"/>
</dbReference>
<dbReference type="Pfam" id="PF22936">
    <property type="entry name" value="Pol_BBD"/>
    <property type="match status" value="1"/>
</dbReference>
<proteinExistence type="predicted"/>